<dbReference type="GO" id="GO:0003677">
    <property type="term" value="F:DNA binding"/>
    <property type="evidence" value="ECO:0007669"/>
    <property type="project" value="UniProtKB-KW"/>
</dbReference>
<keyword evidence="2" id="KW-1185">Reference proteome</keyword>
<dbReference type="EMBL" id="JARMAB010000004">
    <property type="protein sequence ID" value="MED1201982.1"/>
    <property type="molecule type" value="Genomic_DNA"/>
</dbReference>
<evidence type="ECO:0000313" key="1">
    <source>
        <dbReference type="EMBL" id="MED1201982.1"/>
    </source>
</evidence>
<comment type="caution">
    <text evidence="1">The sequence shown here is derived from an EMBL/GenBank/DDBJ whole genome shotgun (WGS) entry which is preliminary data.</text>
</comment>
<keyword evidence="1" id="KW-0238">DNA-binding</keyword>
<name>A0ABU6MC57_9BACI</name>
<sequence length="100" mass="11944">MIQVNLDFADEKFREVLRQEIEKAVADVVRKNELPPMLTRQELMELLRIGQTKASELLNRSDFPVFREAGVLIPTHLLFKWIEKNTRWLEKNSRYFDQVI</sequence>
<accession>A0ABU6MC57</accession>
<proteinExistence type="predicted"/>
<evidence type="ECO:0000313" key="2">
    <source>
        <dbReference type="Proteomes" id="UP001341444"/>
    </source>
</evidence>
<protein>
    <submittedName>
        <fullName evidence="1">DNA-binding protein</fullName>
    </submittedName>
</protein>
<dbReference type="Proteomes" id="UP001341444">
    <property type="component" value="Unassembled WGS sequence"/>
</dbReference>
<organism evidence="1 2">
    <name type="scientific">Heyndrickxia acidicola</name>
    <dbReference type="NCBI Taxonomy" id="209389"/>
    <lineage>
        <taxon>Bacteria</taxon>
        <taxon>Bacillati</taxon>
        <taxon>Bacillota</taxon>
        <taxon>Bacilli</taxon>
        <taxon>Bacillales</taxon>
        <taxon>Bacillaceae</taxon>
        <taxon>Heyndrickxia</taxon>
    </lineage>
</organism>
<gene>
    <name evidence="1" type="ORF">P4T90_02625</name>
</gene>
<reference evidence="1 2" key="1">
    <citation type="submission" date="2023-03" db="EMBL/GenBank/DDBJ databases">
        <title>Bacillus Genome Sequencing.</title>
        <authorList>
            <person name="Dunlap C."/>
        </authorList>
    </citation>
    <scope>NUCLEOTIDE SEQUENCE [LARGE SCALE GENOMIC DNA]</scope>
    <source>
        <strain evidence="1 2">B-23453</strain>
    </source>
</reference>
<dbReference type="RefSeq" id="WP_066264536.1">
    <property type="nucleotide sequence ID" value="NZ_JARMAB010000004.1"/>
</dbReference>